<sequence length="110" mass="11594">MVGAGKKGVRKRTDRPPPKVFLGIGAGLFVLNHLAVAFGLGLHPEALVTGCWLVLMGGWVLLAGRSFDAVWAWAGPSEYRMIGLLVLTLVAALGAAEGVARIAYGQRLLN</sequence>
<feature type="transmembrane region" description="Helical" evidence="1">
    <location>
        <begin position="46"/>
        <end position="64"/>
    </location>
</feature>
<gene>
    <name evidence="2" type="ORF">J8F10_28425</name>
</gene>
<feature type="transmembrane region" description="Helical" evidence="1">
    <location>
        <begin position="84"/>
        <end position="104"/>
    </location>
</feature>
<reference evidence="2 3" key="1">
    <citation type="submission" date="2021-04" db="EMBL/GenBank/DDBJ databases">
        <authorList>
            <person name="Ivanova A."/>
        </authorList>
    </citation>
    <scope>NUCLEOTIDE SEQUENCE [LARGE SCALE GENOMIC DNA]</scope>
    <source>
        <strain evidence="2 3">G18</strain>
    </source>
</reference>
<keyword evidence="1" id="KW-0472">Membrane</keyword>
<evidence type="ECO:0000313" key="3">
    <source>
        <dbReference type="Proteomes" id="UP000676565"/>
    </source>
</evidence>
<organism evidence="2 3">
    <name type="scientific">Gemmata palustris</name>
    <dbReference type="NCBI Taxonomy" id="2822762"/>
    <lineage>
        <taxon>Bacteria</taxon>
        <taxon>Pseudomonadati</taxon>
        <taxon>Planctomycetota</taxon>
        <taxon>Planctomycetia</taxon>
        <taxon>Gemmatales</taxon>
        <taxon>Gemmataceae</taxon>
        <taxon>Gemmata</taxon>
    </lineage>
</organism>
<dbReference type="RefSeq" id="WP_210659764.1">
    <property type="nucleotide sequence ID" value="NZ_JAGKQQ010000001.1"/>
</dbReference>
<dbReference type="EMBL" id="JAGKQQ010000001">
    <property type="protein sequence ID" value="MBP3959189.1"/>
    <property type="molecule type" value="Genomic_DNA"/>
</dbReference>
<name>A0ABS5BZN4_9BACT</name>
<proteinExistence type="predicted"/>
<keyword evidence="3" id="KW-1185">Reference proteome</keyword>
<comment type="caution">
    <text evidence="2">The sequence shown here is derived from an EMBL/GenBank/DDBJ whole genome shotgun (WGS) entry which is preliminary data.</text>
</comment>
<keyword evidence="1" id="KW-0812">Transmembrane</keyword>
<protein>
    <submittedName>
        <fullName evidence="2">Uncharacterized protein</fullName>
    </submittedName>
</protein>
<keyword evidence="1" id="KW-1133">Transmembrane helix</keyword>
<evidence type="ECO:0000256" key="1">
    <source>
        <dbReference type="SAM" id="Phobius"/>
    </source>
</evidence>
<accession>A0ABS5BZN4</accession>
<evidence type="ECO:0000313" key="2">
    <source>
        <dbReference type="EMBL" id="MBP3959189.1"/>
    </source>
</evidence>
<dbReference type="Proteomes" id="UP000676565">
    <property type="component" value="Unassembled WGS sequence"/>
</dbReference>
<feature type="transmembrane region" description="Helical" evidence="1">
    <location>
        <begin position="20"/>
        <end position="40"/>
    </location>
</feature>